<proteinExistence type="inferred from homology"/>
<sequence>MSKWPDNRICDLFGVELPIIQAPMAGANGSALAIAVAEAGGLGSLPCAMLNAQQIGDEVRSIRRATSRPLNLNFFCHQPPEPDAERERRWRERLKPYYAELGADFDAPYPASNRAPFDADLCALVEELRPEVVSFHFGLPEASLLARVKATGAKVLSSATTVEEALWLERHGCDAIIAMGWEAGGHRGMFLTKDLDTQVGTLALVPQIADAVRVPVIAAGGIGDARGIAAAFMLGASAVQLGTAYLFCPETKVSAVHRRALHDAHDDSTAVTNIFTGRPARGIVNRIMRELGPVSDLAPAFPLAGGALAPLRAKSEPGGSGEFINLWSGQSARLCRVLPAGELTRTLANEALARLKG</sequence>
<dbReference type="Pfam" id="PF03060">
    <property type="entry name" value="NMO"/>
    <property type="match status" value="1"/>
</dbReference>
<dbReference type="InterPro" id="IPR004136">
    <property type="entry name" value="NMO"/>
</dbReference>
<dbReference type="Proteomes" id="UP000242957">
    <property type="component" value="Unassembled WGS sequence"/>
</dbReference>
<evidence type="ECO:0000256" key="10">
    <source>
        <dbReference type="ARBA" id="ARBA00049401"/>
    </source>
</evidence>
<dbReference type="CDD" id="cd04730">
    <property type="entry name" value="NPD_like"/>
    <property type="match status" value="1"/>
</dbReference>
<name>A0A1H0NX07_9PSED</name>
<evidence type="ECO:0000256" key="11">
    <source>
        <dbReference type="ARBA" id="ARBA00067136"/>
    </source>
</evidence>
<dbReference type="OrthoDB" id="9778912at2"/>
<evidence type="ECO:0000256" key="8">
    <source>
        <dbReference type="ARBA" id="ARBA00023033"/>
    </source>
</evidence>
<protein>
    <recommendedName>
        <fullName evidence="11">Nitronate monooxygenase</fullName>
    </recommendedName>
    <alternativeName>
        <fullName evidence="9">Propionate 3-nitronate monooxygenase</fullName>
    </alternativeName>
</protein>
<dbReference type="Gene3D" id="3.20.20.70">
    <property type="entry name" value="Aldolase class I"/>
    <property type="match status" value="1"/>
</dbReference>
<dbReference type="RefSeq" id="WP_084309506.1">
    <property type="nucleotide sequence ID" value="NZ_FNIJ01000019.1"/>
</dbReference>
<dbReference type="EMBL" id="FNIJ01000019">
    <property type="protein sequence ID" value="SDO96965.1"/>
    <property type="molecule type" value="Genomic_DNA"/>
</dbReference>
<evidence type="ECO:0000256" key="4">
    <source>
        <dbReference type="ARBA" id="ARBA00022630"/>
    </source>
</evidence>
<dbReference type="GO" id="GO:0000166">
    <property type="term" value="F:nucleotide binding"/>
    <property type="evidence" value="ECO:0007669"/>
    <property type="project" value="UniProtKB-KW"/>
</dbReference>
<keyword evidence="5" id="KW-0288">FMN</keyword>
<organism evidence="12 13">
    <name type="scientific">Pseudomonas jinjuensis</name>
    <dbReference type="NCBI Taxonomy" id="198616"/>
    <lineage>
        <taxon>Bacteria</taxon>
        <taxon>Pseudomonadati</taxon>
        <taxon>Pseudomonadota</taxon>
        <taxon>Gammaproteobacteria</taxon>
        <taxon>Pseudomonadales</taxon>
        <taxon>Pseudomonadaceae</taxon>
        <taxon>Pseudomonas</taxon>
    </lineage>
</organism>
<evidence type="ECO:0000256" key="5">
    <source>
        <dbReference type="ARBA" id="ARBA00022643"/>
    </source>
</evidence>
<keyword evidence="3" id="KW-0216">Detoxification</keyword>
<comment type="similarity">
    <text evidence="2">Belongs to the nitronate monooxygenase family. NMO class I subfamily.</text>
</comment>
<dbReference type="GO" id="GO:0009636">
    <property type="term" value="P:response to toxic substance"/>
    <property type="evidence" value="ECO:0007669"/>
    <property type="project" value="UniProtKB-KW"/>
</dbReference>
<dbReference type="PANTHER" id="PTHR42747:SF3">
    <property type="entry name" value="NITRONATE MONOOXYGENASE-RELATED"/>
    <property type="match status" value="1"/>
</dbReference>
<evidence type="ECO:0000313" key="13">
    <source>
        <dbReference type="Proteomes" id="UP000242957"/>
    </source>
</evidence>
<dbReference type="FunFam" id="3.20.20.70:FF:000154">
    <property type="entry name" value="Probable nitronate monooxygenase"/>
    <property type="match status" value="1"/>
</dbReference>
<comment type="cofactor">
    <cofactor evidence="1">
        <name>FMN</name>
        <dbReference type="ChEBI" id="CHEBI:58210"/>
    </cofactor>
</comment>
<keyword evidence="7" id="KW-0560">Oxidoreductase</keyword>
<evidence type="ECO:0000256" key="9">
    <source>
        <dbReference type="ARBA" id="ARBA00031155"/>
    </source>
</evidence>
<dbReference type="AlphaFoldDB" id="A0A1H0NX07"/>
<dbReference type="PANTHER" id="PTHR42747">
    <property type="entry name" value="NITRONATE MONOOXYGENASE-RELATED"/>
    <property type="match status" value="1"/>
</dbReference>
<gene>
    <name evidence="12" type="ORF">SAMN05216193_1199</name>
</gene>
<keyword evidence="6" id="KW-0547">Nucleotide-binding</keyword>
<keyword evidence="4" id="KW-0285">Flavoprotein</keyword>
<evidence type="ECO:0000256" key="7">
    <source>
        <dbReference type="ARBA" id="ARBA00023002"/>
    </source>
</evidence>
<evidence type="ECO:0000256" key="6">
    <source>
        <dbReference type="ARBA" id="ARBA00022741"/>
    </source>
</evidence>
<reference evidence="12" key="1">
    <citation type="submission" date="2016-10" db="EMBL/GenBank/DDBJ databases">
        <authorList>
            <person name="de Groot N.N."/>
        </authorList>
    </citation>
    <scope>NUCLEOTIDE SEQUENCE [LARGE SCALE GENOMIC DNA]</scope>
    <source>
        <strain evidence="12">JCM 21621</strain>
    </source>
</reference>
<evidence type="ECO:0000256" key="3">
    <source>
        <dbReference type="ARBA" id="ARBA00022575"/>
    </source>
</evidence>
<evidence type="ECO:0000256" key="2">
    <source>
        <dbReference type="ARBA" id="ARBA00009881"/>
    </source>
</evidence>
<dbReference type="SUPFAM" id="SSF51412">
    <property type="entry name" value="Inosine monophosphate dehydrogenase (IMPDH)"/>
    <property type="match status" value="1"/>
</dbReference>
<accession>A0A1H0NX07</accession>
<evidence type="ECO:0000313" key="12">
    <source>
        <dbReference type="EMBL" id="SDO96965.1"/>
    </source>
</evidence>
<dbReference type="STRING" id="198616.SAMN05216193_1199"/>
<dbReference type="InterPro" id="IPR013785">
    <property type="entry name" value="Aldolase_TIM"/>
</dbReference>
<comment type="catalytic activity">
    <reaction evidence="10">
        <text>3 propionate 3-nitronate + 3 O2 + H2O = 3 3-oxopropanoate + 2 nitrate + nitrite + H2O2 + 3 H(+)</text>
        <dbReference type="Rhea" id="RHEA:57332"/>
        <dbReference type="ChEBI" id="CHEBI:15377"/>
        <dbReference type="ChEBI" id="CHEBI:15378"/>
        <dbReference type="ChEBI" id="CHEBI:15379"/>
        <dbReference type="ChEBI" id="CHEBI:16240"/>
        <dbReference type="ChEBI" id="CHEBI:16301"/>
        <dbReference type="ChEBI" id="CHEBI:17632"/>
        <dbReference type="ChEBI" id="CHEBI:33190"/>
        <dbReference type="ChEBI" id="CHEBI:136067"/>
    </reaction>
</comment>
<evidence type="ECO:0000256" key="1">
    <source>
        <dbReference type="ARBA" id="ARBA00001917"/>
    </source>
</evidence>
<keyword evidence="13" id="KW-1185">Reference proteome</keyword>
<dbReference type="GO" id="GO:0018580">
    <property type="term" value="F:nitronate monooxygenase activity"/>
    <property type="evidence" value="ECO:0007669"/>
    <property type="project" value="InterPro"/>
</dbReference>
<keyword evidence="8 12" id="KW-0503">Monooxygenase</keyword>